<gene>
    <name evidence="1" type="ORF">BCR39DRAFT_562643</name>
</gene>
<keyword evidence="2" id="KW-1185">Reference proteome</keyword>
<evidence type="ECO:0000313" key="2">
    <source>
        <dbReference type="Proteomes" id="UP000193986"/>
    </source>
</evidence>
<dbReference type="Proteomes" id="UP000193986">
    <property type="component" value="Unassembled WGS sequence"/>
</dbReference>
<comment type="caution">
    <text evidence="1">The sequence shown here is derived from an EMBL/GenBank/DDBJ whole genome shotgun (WGS) entry which is preliminary data.</text>
</comment>
<reference evidence="1 2" key="1">
    <citation type="submission" date="2016-07" db="EMBL/GenBank/DDBJ databases">
        <title>Pervasive Adenine N6-methylation of Active Genes in Fungi.</title>
        <authorList>
            <consortium name="DOE Joint Genome Institute"/>
            <person name="Mondo S.J."/>
            <person name="Dannebaum R.O."/>
            <person name="Kuo R.C."/>
            <person name="Labutti K."/>
            <person name="Haridas S."/>
            <person name="Kuo A."/>
            <person name="Salamov A."/>
            <person name="Ahrendt S.R."/>
            <person name="Lipzen A."/>
            <person name="Sullivan W."/>
            <person name="Andreopoulos W.B."/>
            <person name="Clum A."/>
            <person name="Lindquist E."/>
            <person name="Daum C."/>
            <person name="Ramamoorthy G.K."/>
            <person name="Gryganskyi A."/>
            <person name="Culley D."/>
            <person name="Magnuson J.K."/>
            <person name="James T.Y."/>
            <person name="O'Malley M.A."/>
            <person name="Stajich J.E."/>
            <person name="Spatafora J.W."/>
            <person name="Visel A."/>
            <person name="Grigoriev I.V."/>
        </authorList>
    </citation>
    <scope>NUCLEOTIDE SEQUENCE [LARGE SCALE GENOMIC DNA]</scope>
    <source>
        <strain evidence="1 2">68-887.2</strain>
    </source>
</reference>
<name>A0A1Y2AGQ2_9TREE</name>
<protein>
    <submittedName>
        <fullName evidence="1">Uncharacterized protein</fullName>
    </submittedName>
</protein>
<evidence type="ECO:0000313" key="1">
    <source>
        <dbReference type="EMBL" id="ORY21470.1"/>
    </source>
</evidence>
<sequence>MISDGTETVQTASNLDYFSQLPTELTEVIVKHSVDGMVVDGMGMDERAKWLGKLRLTSRRINSDVRVFVAEIFIEKIASVAHCLQVVPTSTGESQIVTALSSIRTDQITKLWIKVPFGSRQSTFLDPLLPVTELFKSVLCARVDFDSDSMTYTCLWPRDFGDLSEGLKSLKEICLTNVIRSDYTSTYRMVANGVRTIAIYSPTDGMQDSDNEWSPEEQFQGWLEVRGLYGSHLAPPQKPSYTLVLERSLTGLSIEAVRQGMDETLERFCDEHDLSAAEHTSLQDRIQCTDRWAMFEDPPVRNVTDKGTSESDSASRMSVYFELRDM</sequence>
<dbReference type="InParanoid" id="A0A1Y2AGQ2"/>
<accession>A0A1Y2AGQ2</accession>
<proteinExistence type="predicted"/>
<dbReference type="EMBL" id="MCFC01000110">
    <property type="protein sequence ID" value="ORY21470.1"/>
    <property type="molecule type" value="Genomic_DNA"/>
</dbReference>
<dbReference type="AlphaFoldDB" id="A0A1Y2AGQ2"/>
<organism evidence="1 2">
    <name type="scientific">Naematelia encephala</name>
    <dbReference type="NCBI Taxonomy" id="71784"/>
    <lineage>
        <taxon>Eukaryota</taxon>
        <taxon>Fungi</taxon>
        <taxon>Dikarya</taxon>
        <taxon>Basidiomycota</taxon>
        <taxon>Agaricomycotina</taxon>
        <taxon>Tremellomycetes</taxon>
        <taxon>Tremellales</taxon>
        <taxon>Naemateliaceae</taxon>
        <taxon>Naematelia</taxon>
    </lineage>
</organism>